<dbReference type="Pfam" id="PF14464">
    <property type="entry name" value="Prok-JAB"/>
    <property type="match status" value="1"/>
</dbReference>
<feature type="domain" description="JAB" evidence="6">
    <location>
        <begin position="28"/>
        <end position="129"/>
    </location>
</feature>
<keyword evidence="3" id="KW-0378">Hydrolase</keyword>
<evidence type="ECO:0000256" key="1">
    <source>
        <dbReference type="ARBA" id="ARBA00022670"/>
    </source>
</evidence>
<comment type="caution">
    <text evidence="7">The sequence shown here is derived from an EMBL/GenBank/DDBJ whole genome shotgun (WGS) entry which is preliminary data.</text>
</comment>
<evidence type="ECO:0000313" key="7">
    <source>
        <dbReference type="EMBL" id="GAA4366184.1"/>
    </source>
</evidence>
<gene>
    <name evidence="7" type="ORF">GCM10023185_37150</name>
</gene>
<evidence type="ECO:0000256" key="5">
    <source>
        <dbReference type="ARBA" id="ARBA00023049"/>
    </source>
</evidence>
<dbReference type="SUPFAM" id="SSF102712">
    <property type="entry name" value="JAB1/MPN domain"/>
    <property type="match status" value="1"/>
</dbReference>
<dbReference type="RefSeq" id="WP_345237622.1">
    <property type="nucleotide sequence ID" value="NZ_BAABGZ010000075.1"/>
</dbReference>
<keyword evidence="8" id="KW-1185">Reference proteome</keyword>
<evidence type="ECO:0000256" key="2">
    <source>
        <dbReference type="ARBA" id="ARBA00022723"/>
    </source>
</evidence>
<evidence type="ECO:0000256" key="3">
    <source>
        <dbReference type="ARBA" id="ARBA00022801"/>
    </source>
</evidence>
<reference evidence="8" key="1">
    <citation type="journal article" date="2019" name="Int. J. Syst. Evol. Microbiol.">
        <title>The Global Catalogue of Microorganisms (GCM) 10K type strain sequencing project: providing services to taxonomists for standard genome sequencing and annotation.</title>
        <authorList>
            <consortium name="The Broad Institute Genomics Platform"/>
            <consortium name="The Broad Institute Genome Sequencing Center for Infectious Disease"/>
            <person name="Wu L."/>
            <person name="Ma J."/>
        </authorList>
    </citation>
    <scope>NUCLEOTIDE SEQUENCE [LARGE SCALE GENOMIC DNA]</scope>
    <source>
        <strain evidence="8">JCM 17923</strain>
    </source>
</reference>
<evidence type="ECO:0000259" key="6">
    <source>
        <dbReference type="Pfam" id="PF14464"/>
    </source>
</evidence>
<accession>A0ABP8IRN0</accession>
<evidence type="ECO:0000256" key="4">
    <source>
        <dbReference type="ARBA" id="ARBA00022833"/>
    </source>
</evidence>
<keyword evidence="4" id="KW-0862">Zinc</keyword>
<keyword evidence="2" id="KW-0479">Metal-binding</keyword>
<proteinExistence type="predicted"/>
<protein>
    <recommendedName>
        <fullName evidence="6">JAB domain-containing protein</fullName>
    </recommendedName>
</protein>
<organism evidence="7 8">
    <name type="scientific">Hymenobacter saemangeumensis</name>
    <dbReference type="NCBI Taxonomy" id="1084522"/>
    <lineage>
        <taxon>Bacteria</taxon>
        <taxon>Pseudomonadati</taxon>
        <taxon>Bacteroidota</taxon>
        <taxon>Cytophagia</taxon>
        <taxon>Cytophagales</taxon>
        <taxon>Hymenobacteraceae</taxon>
        <taxon>Hymenobacter</taxon>
    </lineage>
</organism>
<evidence type="ECO:0000313" key="8">
    <source>
        <dbReference type="Proteomes" id="UP001501153"/>
    </source>
</evidence>
<dbReference type="EMBL" id="BAABGZ010000075">
    <property type="protein sequence ID" value="GAA4366184.1"/>
    <property type="molecule type" value="Genomic_DNA"/>
</dbReference>
<dbReference type="Proteomes" id="UP001501153">
    <property type="component" value="Unassembled WGS sequence"/>
</dbReference>
<dbReference type="InterPro" id="IPR028090">
    <property type="entry name" value="JAB_dom_prok"/>
</dbReference>
<sequence>MRYQIGKHTIAFHVGALGILDRFTQRGKKQPEAGGVIMGKLIGDEIQIMRLSVPTPLDKASRYNFERHVYSAQIVIDYEFYNSGGEMVYLGEWHTHPEPHPTPSGTDREMIRRQYQNKGRTTDFLLLVIQGTASRYVAIMENGQLTAYSEPNANNPS</sequence>
<dbReference type="Gene3D" id="3.40.140.10">
    <property type="entry name" value="Cytidine Deaminase, domain 2"/>
    <property type="match status" value="1"/>
</dbReference>
<keyword evidence="1" id="KW-0645">Protease</keyword>
<keyword evidence="5" id="KW-0482">Metalloprotease</keyword>
<name>A0ABP8IRN0_9BACT</name>